<protein>
    <submittedName>
        <fullName evidence="2">SFRICE_000448</fullName>
    </submittedName>
</protein>
<reference evidence="2" key="1">
    <citation type="submission" date="2016-07" db="EMBL/GenBank/DDBJ databases">
        <authorList>
            <person name="Bretaudeau A."/>
        </authorList>
    </citation>
    <scope>NUCLEOTIDE SEQUENCE</scope>
    <source>
        <strain evidence="2">Rice</strain>
        <tissue evidence="2">Whole body</tissue>
    </source>
</reference>
<proteinExistence type="predicted"/>
<sequence length="288" mass="32300">MLIVLLQIVCVVFPAQAVLSSQLHGSLNCIVVNFDTGPIHIHKKARGPQELEYTPLLPNDVVATQNADIFLQELLPTFDTKLMRSVNRFVLQEVNAVVALHLYDFMIQGFQRATMDNLAVRLGENVRVDFNLSVPFLSANGVFFVNGLIDKHHFASIGNISTFSNDVKVSGMLTVAQLMLPSNVNVFQIVDADITIDVRNIMISLKILQEIAELQTTLEEFTKKPLDDLVNSVSRVVVKLINEELAQIPVRFVVDYLVPPGTKPSDRNHNLHLRAPTNPHYSYEYLNE</sequence>
<dbReference type="EMBL" id="ODYU01010804">
    <property type="protein sequence ID" value="SOQ56135.1"/>
    <property type="molecule type" value="Genomic_DNA"/>
</dbReference>
<accession>A0A2H1WSU1</accession>
<feature type="chain" id="PRO_5013702141" evidence="1">
    <location>
        <begin position="18"/>
        <end position="288"/>
    </location>
</feature>
<keyword evidence="1" id="KW-0732">Signal</keyword>
<dbReference type="InterPro" id="IPR038606">
    <property type="entry name" value="To_sf"/>
</dbReference>
<organism evidence="2">
    <name type="scientific">Spodoptera frugiperda</name>
    <name type="common">Fall armyworm</name>
    <dbReference type="NCBI Taxonomy" id="7108"/>
    <lineage>
        <taxon>Eukaryota</taxon>
        <taxon>Metazoa</taxon>
        <taxon>Ecdysozoa</taxon>
        <taxon>Arthropoda</taxon>
        <taxon>Hexapoda</taxon>
        <taxon>Insecta</taxon>
        <taxon>Pterygota</taxon>
        <taxon>Neoptera</taxon>
        <taxon>Endopterygota</taxon>
        <taxon>Lepidoptera</taxon>
        <taxon>Glossata</taxon>
        <taxon>Ditrysia</taxon>
        <taxon>Noctuoidea</taxon>
        <taxon>Noctuidae</taxon>
        <taxon>Amphipyrinae</taxon>
        <taxon>Spodoptera</taxon>
    </lineage>
</organism>
<dbReference type="AlphaFoldDB" id="A0A2H1WSU1"/>
<dbReference type="Gene3D" id="3.15.10.30">
    <property type="entry name" value="Haemolymph juvenile hormone binding protein"/>
    <property type="match status" value="1"/>
</dbReference>
<feature type="signal peptide" evidence="1">
    <location>
        <begin position="1"/>
        <end position="17"/>
    </location>
</feature>
<evidence type="ECO:0000313" key="2">
    <source>
        <dbReference type="EMBL" id="SOQ56135.1"/>
    </source>
</evidence>
<evidence type="ECO:0000256" key="1">
    <source>
        <dbReference type="SAM" id="SignalP"/>
    </source>
</evidence>
<gene>
    <name evidence="2" type="ORF">SFRICE_000448</name>
</gene>
<name>A0A2H1WSU1_SPOFR</name>